<proteinExistence type="predicted"/>
<name>A0A1G1VMD0_9BACT</name>
<evidence type="ECO:0000256" key="1">
    <source>
        <dbReference type="SAM" id="MobiDB-lite"/>
    </source>
</evidence>
<dbReference type="InterPro" id="IPR045944">
    <property type="entry name" value="DUF6364"/>
</dbReference>
<gene>
    <name evidence="2" type="ORF">A2785_03185</name>
</gene>
<feature type="compositionally biased region" description="Polar residues" evidence="1">
    <location>
        <begin position="49"/>
        <end position="60"/>
    </location>
</feature>
<evidence type="ECO:0000313" key="2">
    <source>
        <dbReference type="EMBL" id="OGY16570.1"/>
    </source>
</evidence>
<evidence type="ECO:0000313" key="3">
    <source>
        <dbReference type="Proteomes" id="UP000179069"/>
    </source>
</evidence>
<evidence type="ECO:0008006" key="4">
    <source>
        <dbReference type="Google" id="ProtNLM"/>
    </source>
</evidence>
<dbReference type="EMBL" id="MHCI01000014">
    <property type="protein sequence ID" value="OGY16570.1"/>
    <property type="molecule type" value="Genomic_DNA"/>
</dbReference>
<dbReference type="AlphaFoldDB" id="A0A1G1VMD0"/>
<protein>
    <recommendedName>
        <fullName evidence="4">Ribbon-helix-helix protein CopG domain-containing protein</fullName>
    </recommendedName>
</protein>
<feature type="region of interest" description="Disordered" evidence="1">
    <location>
        <begin position="39"/>
        <end position="86"/>
    </location>
</feature>
<sequence length="86" mass="9633">MANLTKTTVMLPETLLQKARYYAVHHRTSLSQIVREGLSERMKKGQPEPASQESILSLTGTLDLGGKQPPPRAKLYEKHLKHKLGV</sequence>
<accession>A0A1G1VMD0</accession>
<dbReference type="Pfam" id="PF19891">
    <property type="entry name" value="DUF6364"/>
    <property type="match status" value="1"/>
</dbReference>
<reference evidence="2 3" key="1">
    <citation type="journal article" date="2016" name="Nat. Commun.">
        <title>Thousands of microbial genomes shed light on interconnected biogeochemical processes in an aquifer system.</title>
        <authorList>
            <person name="Anantharaman K."/>
            <person name="Brown C.T."/>
            <person name="Hug L.A."/>
            <person name="Sharon I."/>
            <person name="Castelle C.J."/>
            <person name="Probst A.J."/>
            <person name="Thomas B.C."/>
            <person name="Singh A."/>
            <person name="Wilkins M.J."/>
            <person name="Karaoz U."/>
            <person name="Brodie E.L."/>
            <person name="Williams K.H."/>
            <person name="Hubbard S.S."/>
            <person name="Banfield J.F."/>
        </authorList>
    </citation>
    <scope>NUCLEOTIDE SEQUENCE [LARGE SCALE GENOMIC DNA]</scope>
</reference>
<comment type="caution">
    <text evidence="2">The sequence shown here is derived from an EMBL/GenBank/DDBJ whole genome shotgun (WGS) entry which is preliminary data.</text>
</comment>
<organism evidence="2 3">
    <name type="scientific">Candidatus Chisholmbacteria bacterium RIFCSPHIGHO2_01_FULL_49_18</name>
    <dbReference type="NCBI Taxonomy" id="1797590"/>
    <lineage>
        <taxon>Bacteria</taxon>
        <taxon>Candidatus Chisholmiibacteriota</taxon>
    </lineage>
</organism>
<dbReference type="Proteomes" id="UP000179069">
    <property type="component" value="Unassembled WGS sequence"/>
</dbReference>